<dbReference type="Pfam" id="PF13843">
    <property type="entry name" value="DDE_Tnp_1_7"/>
    <property type="match status" value="1"/>
</dbReference>
<accession>A0A9P0JQJ5</accession>
<gene>
    <name evidence="2" type="ORF">ACAOBT_LOCUS3094</name>
</gene>
<dbReference type="InterPro" id="IPR029526">
    <property type="entry name" value="PGBD"/>
</dbReference>
<proteinExistence type="predicted"/>
<dbReference type="OrthoDB" id="7398560at2759"/>
<keyword evidence="3" id="KW-1185">Reference proteome</keyword>
<evidence type="ECO:0000313" key="3">
    <source>
        <dbReference type="Proteomes" id="UP001152888"/>
    </source>
</evidence>
<dbReference type="EMBL" id="CAKOFQ010006681">
    <property type="protein sequence ID" value="CAH1959283.1"/>
    <property type="molecule type" value="Genomic_DNA"/>
</dbReference>
<dbReference type="PANTHER" id="PTHR46599">
    <property type="entry name" value="PIGGYBAC TRANSPOSABLE ELEMENT-DERIVED PROTEIN 4"/>
    <property type="match status" value="1"/>
</dbReference>
<feature type="domain" description="PiggyBac transposable element-derived protein" evidence="1">
    <location>
        <begin position="10"/>
        <end position="64"/>
    </location>
</feature>
<reference evidence="2" key="1">
    <citation type="submission" date="2022-03" db="EMBL/GenBank/DDBJ databases">
        <authorList>
            <person name="Sayadi A."/>
        </authorList>
    </citation>
    <scope>NUCLEOTIDE SEQUENCE</scope>
</reference>
<dbReference type="Proteomes" id="UP001152888">
    <property type="component" value="Unassembled WGS sequence"/>
</dbReference>
<evidence type="ECO:0000313" key="2">
    <source>
        <dbReference type="EMBL" id="CAH1959283.1"/>
    </source>
</evidence>
<protein>
    <recommendedName>
        <fullName evidence="1">PiggyBac transposable element-derived protein domain-containing protein</fullName>
    </recommendedName>
</protein>
<evidence type="ECO:0000259" key="1">
    <source>
        <dbReference type="Pfam" id="PF13843"/>
    </source>
</evidence>
<comment type="caution">
    <text evidence="2">The sequence shown here is derived from an EMBL/GenBank/DDBJ whole genome shotgun (WGS) entry which is preliminary data.</text>
</comment>
<organism evidence="2 3">
    <name type="scientific">Acanthoscelides obtectus</name>
    <name type="common">Bean weevil</name>
    <name type="synonym">Bruchus obtectus</name>
    <dbReference type="NCBI Taxonomy" id="200917"/>
    <lineage>
        <taxon>Eukaryota</taxon>
        <taxon>Metazoa</taxon>
        <taxon>Ecdysozoa</taxon>
        <taxon>Arthropoda</taxon>
        <taxon>Hexapoda</taxon>
        <taxon>Insecta</taxon>
        <taxon>Pterygota</taxon>
        <taxon>Neoptera</taxon>
        <taxon>Endopterygota</taxon>
        <taxon>Coleoptera</taxon>
        <taxon>Polyphaga</taxon>
        <taxon>Cucujiformia</taxon>
        <taxon>Chrysomeloidea</taxon>
        <taxon>Chrysomelidae</taxon>
        <taxon>Bruchinae</taxon>
        <taxon>Bruchini</taxon>
        <taxon>Acanthoscelides</taxon>
    </lineage>
</organism>
<dbReference type="PANTHER" id="PTHR46599:SF6">
    <property type="entry name" value="DUAL SPECIFICITY PHOSPHATASE 26"/>
    <property type="match status" value="1"/>
</dbReference>
<dbReference type="AlphaFoldDB" id="A0A9P0JQJ5"/>
<name>A0A9P0JQJ5_ACAOB</name>
<sequence>MHSGSSLICQQSGKPDMIEFYNATKGGVDTFDQMCGHMSTSRKTKRWPLCIFYGMINIASINAFVNNDHNMHKASKKPYNRRQFMIGLSRELMTPWMKHRIQMPSLQRSIRSTIGSILKVEPVQERATPGVSGRAICQICPSKKRRMTTNKCEQCQRAFCLEHRALLCSVCGSVN</sequence>